<dbReference type="Proteomes" id="UP000449209">
    <property type="component" value="Unassembled WGS sequence"/>
</dbReference>
<feature type="transmembrane region" description="Helical" evidence="2">
    <location>
        <begin position="12"/>
        <end position="30"/>
    </location>
</feature>
<keyword evidence="2" id="KW-0472">Membrane</keyword>
<evidence type="ECO:0000313" key="3">
    <source>
        <dbReference type="EMBL" id="MYV17587.1"/>
    </source>
</evidence>
<dbReference type="OrthoDB" id="2195019at2"/>
<name>A0A6N9I465_9LACO</name>
<keyword evidence="2" id="KW-0812">Transmembrane</keyword>
<evidence type="ECO:0000313" key="4">
    <source>
        <dbReference type="Proteomes" id="UP000449209"/>
    </source>
</evidence>
<reference evidence="3 4" key="1">
    <citation type="journal article" date="2019" name="Appl. Environ. Microbiol.">
        <title>Genetic determinants of hydroxycinnamic acid metabolism in heterofermentative lactobacilli.</title>
        <authorList>
            <person name="Gaur G."/>
            <person name="Oh J.H."/>
            <person name="Filannino P."/>
            <person name="Gobbetti M."/>
            <person name="van Pijkeren J.P."/>
            <person name="Ganzle M.G."/>
        </authorList>
    </citation>
    <scope>NUCLEOTIDE SEQUENCE [LARGE SCALE GENOMIC DNA]</scope>
    <source>
        <strain evidence="3 4">C5</strain>
    </source>
</reference>
<feature type="region of interest" description="Disordered" evidence="1">
    <location>
        <begin position="35"/>
        <end position="108"/>
    </location>
</feature>
<dbReference type="AlphaFoldDB" id="A0A6N9I465"/>
<accession>A0A6N9I465</accession>
<keyword evidence="2" id="KW-1133">Transmembrane helix</keyword>
<evidence type="ECO:0000256" key="2">
    <source>
        <dbReference type="SAM" id="Phobius"/>
    </source>
</evidence>
<organism evidence="3 4">
    <name type="scientific">Furfurilactobacillus milii</name>
    <dbReference type="NCBI Taxonomy" id="2888272"/>
    <lineage>
        <taxon>Bacteria</taxon>
        <taxon>Bacillati</taxon>
        <taxon>Bacillota</taxon>
        <taxon>Bacilli</taxon>
        <taxon>Lactobacillales</taxon>
        <taxon>Lactobacillaceae</taxon>
        <taxon>Furfurilactobacillus</taxon>
    </lineage>
</organism>
<protein>
    <submittedName>
        <fullName evidence="3">Uncharacterized protein</fullName>
    </submittedName>
</protein>
<gene>
    <name evidence="3" type="ORF">GB993_08740</name>
</gene>
<evidence type="ECO:0000256" key="1">
    <source>
        <dbReference type="SAM" id="MobiDB-lite"/>
    </source>
</evidence>
<comment type="caution">
    <text evidence="3">The sequence shown here is derived from an EMBL/GenBank/DDBJ whole genome shotgun (WGS) entry which is preliminary data.</text>
</comment>
<proteinExistence type="predicted"/>
<dbReference type="RefSeq" id="WP_161003961.1">
    <property type="nucleotide sequence ID" value="NZ_WEZQ01000017.1"/>
</dbReference>
<sequence>MQRQQHQRSNSKWWLIALVVILVTVGGYFVGKAMNGGSENGSTASNASSSTSSTKRSDSEDAASSNSTSGRHTSMMSRHSGMMSDHSSMMNDDSSSSKNNDTTTAVGPYSVSTESMNAVSSFQYRGANVPASLDLSFNNQSGAGTATFTWRGPDGSQPAVYNVMYEEIPTTPIRVFGASNNAVRTVKVNTRIHIEGLKSGESSEIDTAGDLYAFKNRDGGISIATPNYAGNVEPDEYDVMQEIVHR</sequence>
<feature type="compositionally biased region" description="Low complexity" evidence="1">
    <location>
        <begin position="35"/>
        <end position="54"/>
    </location>
</feature>
<feature type="compositionally biased region" description="Polar residues" evidence="1">
    <location>
        <begin position="62"/>
        <end position="71"/>
    </location>
</feature>
<dbReference type="EMBL" id="WEZQ01000017">
    <property type="protein sequence ID" value="MYV17587.1"/>
    <property type="molecule type" value="Genomic_DNA"/>
</dbReference>
<feature type="compositionally biased region" description="Low complexity" evidence="1">
    <location>
        <begin position="72"/>
        <end position="104"/>
    </location>
</feature>